<dbReference type="GO" id="GO:0003723">
    <property type="term" value="F:RNA binding"/>
    <property type="evidence" value="ECO:0007669"/>
    <property type="project" value="UniProtKB-KW"/>
</dbReference>
<keyword evidence="4" id="KW-0694">RNA-binding</keyword>
<dbReference type="AlphaFoldDB" id="A0A3Q3LSN0"/>
<dbReference type="InterPro" id="IPR024642">
    <property type="entry name" value="SUZ-C"/>
</dbReference>
<reference evidence="8" key="2">
    <citation type="submission" date="2025-09" db="UniProtKB">
        <authorList>
            <consortium name="Ensembl"/>
        </authorList>
    </citation>
    <scope>IDENTIFICATION</scope>
</reference>
<dbReference type="PROSITE" id="PS51938">
    <property type="entry name" value="SUZ_C"/>
    <property type="match status" value="1"/>
</dbReference>
<keyword evidence="3" id="KW-0677">Repeat</keyword>
<dbReference type="GO" id="GO:0005737">
    <property type="term" value="C:cytoplasm"/>
    <property type="evidence" value="ECO:0007669"/>
    <property type="project" value="UniProtKB-SubCell"/>
</dbReference>
<dbReference type="Pfam" id="PF23456">
    <property type="entry name" value="CSDE1"/>
    <property type="match status" value="4"/>
</dbReference>
<dbReference type="PANTHER" id="PTHR12913">
    <property type="entry name" value="UNR PROTEIN N-RAS UPSTREAM GENE PROTEIN"/>
    <property type="match status" value="1"/>
</dbReference>
<evidence type="ECO:0000313" key="9">
    <source>
        <dbReference type="Proteomes" id="UP000261640"/>
    </source>
</evidence>
<evidence type="ECO:0000256" key="2">
    <source>
        <dbReference type="ARBA" id="ARBA00022490"/>
    </source>
</evidence>
<comment type="similarity">
    <text evidence="5">Belongs to the UNR family.</text>
</comment>
<dbReference type="Gene3D" id="2.40.50.140">
    <property type="entry name" value="Nucleic acid-binding proteins"/>
    <property type="match status" value="7"/>
</dbReference>
<feature type="domain" description="CSD" evidence="6">
    <location>
        <begin position="488"/>
        <end position="551"/>
    </location>
</feature>
<name>A0A3Q3LSN0_9TELE</name>
<evidence type="ECO:0000256" key="5">
    <source>
        <dbReference type="ARBA" id="ARBA00044751"/>
    </source>
</evidence>
<feature type="domain" description="CSD" evidence="6">
    <location>
        <begin position="318"/>
        <end position="382"/>
    </location>
</feature>
<evidence type="ECO:0000313" key="8">
    <source>
        <dbReference type="Ensembl" id="ENSMAMP00000013161.2"/>
    </source>
</evidence>
<feature type="domain" description="SUZ-C" evidence="7">
    <location>
        <begin position="703"/>
        <end position="746"/>
    </location>
</feature>
<evidence type="ECO:0000259" key="6">
    <source>
        <dbReference type="PROSITE" id="PS51857"/>
    </source>
</evidence>
<dbReference type="GO" id="GO:1905172">
    <property type="term" value="F:RISC complex binding"/>
    <property type="evidence" value="ECO:0007669"/>
    <property type="project" value="UniProtKB-ARBA"/>
</dbReference>
<dbReference type="Proteomes" id="UP000261640">
    <property type="component" value="Unplaced"/>
</dbReference>
<accession>A0A3Q3LSN0</accession>
<dbReference type="PROSITE" id="PS51857">
    <property type="entry name" value="CSD_2"/>
    <property type="match status" value="4"/>
</dbReference>
<dbReference type="CDD" id="cd04458">
    <property type="entry name" value="CSP_CDS"/>
    <property type="match status" value="2"/>
</dbReference>
<dbReference type="FunFam" id="2.40.50.140:FF:000088">
    <property type="entry name" value="cold shock domain-containing protein E1 isoform X1"/>
    <property type="match status" value="1"/>
</dbReference>
<dbReference type="InterPro" id="IPR002059">
    <property type="entry name" value="CSP_DNA-bd"/>
</dbReference>
<dbReference type="InterPro" id="IPR056400">
    <property type="entry name" value="CSDE1"/>
</dbReference>
<proteinExistence type="inferred from homology"/>
<keyword evidence="9" id="KW-1185">Reference proteome</keyword>
<reference evidence="8" key="1">
    <citation type="submission" date="2025-08" db="UniProtKB">
        <authorList>
            <consortium name="Ensembl"/>
        </authorList>
    </citation>
    <scope>IDENTIFICATION</scope>
</reference>
<dbReference type="Ensembl" id="ENSMAMT00000013520.2">
    <property type="protein sequence ID" value="ENSMAMP00000013161.2"/>
    <property type="gene ID" value="ENSMAMG00000008821.2"/>
</dbReference>
<dbReference type="SUPFAM" id="SSF50249">
    <property type="entry name" value="Nucleic acid-binding proteins"/>
    <property type="match status" value="5"/>
</dbReference>
<dbReference type="FunFam" id="2.40.50.140:FF:000094">
    <property type="entry name" value="cold shock domain-containing protein E1 isoform X1"/>
    <property type="match status" value="1"/>
</dbReference>
<dbReference type="FunFam" id="2.40.50.140:FF:000055">
    <property type="entry name" value="Cold shock domain containing E1, RNA-binding"/>
    <property type="match status" value="1"/>
</dbReference>
<keyword evidence="2" id="KW-0963">Cytoplasm</keyword>
<dbReference type="PANTHER" id="PTHR12913:SF2">
    <property type="entry name" value="COLD SHOCK DOMAIN-CONTAINING PROTEIN E1 ISOFORM X1"/>
    <property type="match status" value="1"/>
</dbReference>
<feature type="domain" description="CSD" evidence="6">
    <location>
        <begin position="154"/>
        <end position="216"/>
    </location>
</feature>
<dbReference type="Pfam" id="PF00313">
    <property type="entry name" value="CSD"/>
    <property type="match status" value="4"/>
</dbReference>
<dbReference type="InterPro" id="IPR019844">
    <property type="entry name" value="CSD_CS"/>
</dbReference>
<dbReference type="InterPro" id="IPR011129">
    <property type="entry name" value="CSD"/>
</dbReference>
<evidence type="ECO:0000256" key="1">
    <source>
        <dbReference type="ARBA" id="ARBA00004496"/>
    </source>
</evidence>
<sequence>MSFDPGMLHNNGHTAYANGTAPGIRETGVVEKLLTSYGFIQCSERQARLFFHCSQYNGNLQELKIGDDVEFEVSSDRRTGKPIAVKLLKIKPEVLPEERILGQEVFYLTYTPDDVEGNIHLDTGDKVSFYMETNKHTGAVSARNIQLVKKKQMRCQGVVCATKEAFGFIERADVVKEIFFHYSEFKGDLEALQAGDDVEFTIKDRNGKEVATDVRLLPQGTVIFEDISIEQFEGTVVKVIPKVPTKNQNDPLPGRISARIGFTDKELPFGEKDTKSKVTLLEGDHIHFNISTDRRDKLERATNIDILPDTFSFTKETREMGVIAAIRDGFGFIKCVDRDARMFFHFSEVLEESQLHISDEVEFTVVPDMLSAQRNHAVRIKKLPKGTVSFHTQSEQRFVGVVEKEVVAISKNASPTKGKEKESEEGVIAYEDCGVKLTVPYHSKDLEGGSHPQVGDKVEFSINEVKRTGQQSAVSIRVLNRNTSSAKRLHGFVATLKDNFGFIETANHDQEIFFHYSEMCGDLENLELGDTVEYTLSKGKGNKVSAEKVTKVAAVNGITEDVGATVMTGKVIRPLRSVDPSQTEYQGLIELTEEGGTKGQSYPFGIMGMANKADCLQKGELVKFQLCTVAQTGQKMAYNVVPQRRAVVECVKDQFGFITYEVGESKKLFFHAGDEVEFSVVLNQRTGKCSLCQIEGPKPVVTPRPDRLVNRLKSITLDDASAPRLVIVRQPRGPDNSKVLGFYESCHCSLSLYLSSLFNAIMA</sequence>
<evidence type="ECO:0000259" key="7">
    <source>
        <dbReference type="PROSITE" id="PS51938"/>
    </source>
</evidence>
<dbReference type="Pfam" id="PF12901">
    <property type="entry name" value="SUZ-C"/>
    <property type="match status" value="1"/>
</dbReference>
<evidence type="ECO:0000256" key="4">
    <source>
        <dbReference type="ARBA" id="ARBA00022884"/>
    </source>
</evidence>
<dbReference type="PROSITE" id="PS00352">
    <property type="entry name" value="CSD_1"/>
    <property type="match status" value="4"/>
</dbReference>
<dbReference type="GeneTree" id="ENSGT00390000016950"/>
<protein>
    <submittedName>
        <fullName evidence="8">Cold shock domain containing E1</fullName>
    </submittedName>
</protein>
<comment type="subcellular location">
    <subcellularLocation>
        <location evidence="1">Cytoplasm</location>
    </subcellularLocation>
</comment>
<feature type="domain" description="CSD" evidence="6">
    <location>
        <begin position="25"/>
        <end position="89"/>
    </location>
</feature>
<dbReference type="InterPro" id="IPR012340">
    <property type="entry name" value="NA-bd_OB-fold"/>
</dbReference>
<evidence type="ECO:0000256" key="3">
    <source>
        <dbReference type="ARBA" id="ARBA00022737"/>
    </source>
</evidence>
<organism evidence="8 9">
    <name type="scientific">Mastacembelus armatus</name>
    <name type="common">zig-zag eel</name>
    <dbReference type="NCBI Taxonomy" id="205130"/>
    <lineage>
        <taxon>Eukaryota</taxon>
        <taxon>Metazoa</taxon>
        <taxon>Chordata</taxon>
        <taxon>Craniata</taxon>
        <taxon>Vertebrata</taxon>
        <taxon>Euteleostomi</taxon>
        <taxon>Actinopterygii</taxon>
        <taxon>Neopterygii</taxon>
        <taxon>Teleostei</taxon>
        <taxon>Neoteleostei</taxon>
        <taxon>Acanthomorphata</taxon>
        <taxon>Anabantaria</taxon>
        <taxon>Synbranchiformes</taxon>
        <taxon>Mastacembelidae</taxon>
        <taxon>Mastacembelus</taxon>
    </lineage>
</organism>
<dbReference type="SMART" id="SM00357">
    <property type="entry name" value="CSP"/>
    <property type="match status" value="5"/>
</dbReference>